<proteinExistence type="predicted"/>
<comment type="caution">
    <text evidence="1">The sequence shown here is derived from an EMBL/GenBank/DDBJ whole genome shotgun (WGS) entry which is preliminary data.</text>
</comment>
<organism evidence="1 2">
    <name type="scientific">Cichlidogyrus casuarinus</name>
    <dbReference type="NCBI Taxonomy" id="1844966"/>
    <lineage>
        <taxon>Eukaryota</taxon>
        <taxon>Metazoa</taxon>
        <taxon>Spiralia</taxon>
        <taxon>Lophotrochozoa</taxon>
        <taxon>Platyhelminthes</taxon>
        <taxon>Monogenea</taxon>
        <taxon>Monopisthocotylea</taxon>
        <taxon>Dactylogyridea</taxon>
        <taxon>Ancyrocephalidae</taxon>
        <taxon>Cichlidogyrus</taxon>
    </lineage>
</organism>
<dbReference type="Proteomes" id="UP001626550">
    <property type="component" value="Unassembled WGS sequence"/>
</dbReference>
<keyword evidence="2" id="KW-1185">Reference proteome</keyword>
<sequence>MYENKFQAQLQDLEGSLFWSTIEFSIRPEFFQILASKQYEKVYISFDDSHHLAIAVLCKQDNHYRILEVNTPNVGVLQTCLWPGFHTIFKLSHYSMKLNLYIKPNYIADRNISPPCSVLLDSYDKSDYPLKYFVFFSDEKPTHEVCESEELYANVIDNIYSACQYANINTR</sequence>
<evidence type="ECO:0000313" key="2">
    <source>
        <dbReference type="Proteomes" id="UP001626550"/>
    </source>
</evidence>
<accession>A0ABD2Q399</accession>
<dbReference type="AlphaFoldDB" id="A0ABD2Q399"/>
<evidence type="ECO:0000313" key="1">
    <source>
        <dbReference type="EMBL" id="KAL3313828.1"/>
    </source>
</evidence>
<protein>
    <submittedName>
        <fullName evidence="1">Uncharacterized protein</fullName>
    </submittedName>
</protein>
<name>A0ABD2Q399_9PLAT</name>
<dbReference type="EMBL" id="JBJKFK010001180">
    <property type="protein sequence ID" value="KAL3313828.1"/>
    <property type="molecule type" value="Genomic_DNA"/>
</dbReference>
<gene>
    <name evidence="1" type="ORF">Ciccas_007567</name>
</gene>
<reference evidence="1 2" key="1">
    <citation type="submission" date="2024-11" db="EMBL/GenBank/DDBJ databases">
        <title>Adaptive evolution of stress response genes in parasites aligns with host niche diversity.</title>
        <authorList>
            <person name="Hahn C."/>
            <person name="Resl P."/>
        </authorList>
    </citation>
    <scope>NUCLEOTIDE SEQUENCE [LARGE SCALE GENOMIC DNA]</scope>
    <source>
        <strain evidence="1">EGGRZ-B1_66</strain>
        <tissue evidence="1">Body</tissue>
    </source>
</reference>